<evidence type="ECO:0000256" key="1">
    <source>
        <dbReference type="ARBA" id="ARBA00022977"/>
    </source>
</evidence>
<dbReference type="InterPro" id="IPR036921">
    <property type="entry name" value="PurM-like_N_sf"/>
</dbReference>
<keyword evidence="2 5" id="KW-0808">Transferase</keyword>
<comment type="catalytic activity">
    <reaction evidence="2">
        <text>thiamine phosphate + ATP = thiamine diphosphate + ADP</text>
        <dbReference type="Rhea" id="RHEA:15913"/>
        <dbReference type="ChEBI" id="CHEBI:30616"/>
        <dbReference type="ChEBI" id="CHEBI:37575"/>
        <dbReference type="ChEBI" id="CHEBI:58937"/>
        <dbReference type="ChEBI" id="CHEBI:456216"/>
        <dbReference type="EC" id="2.7.4.16"/>
    </reaction>
</comment>
<dbReference type="RefSeq" id="WP_127690246.1">
    <property type="nucleotide sequence ID" value="NZ_RZUL01000002.1"/>
</dbReference>
<feature type="binding site" evidence="2">
    <location>
        <position position="305"/>
    </location>
    <ligand>
        <name>substrate</name>
    </ligand>
</feature>
<feature type="binding site" evidence="2">
    <location>
        <position position="70"/>
    </location>
    <ligand>
        <name>Mg(2+)</name>
        <dbReference type="ChEBI" id="CHEBI:18420"/>
        <label>2</label>
    </ligand>
</feature>
<dbReference type="PANTHER" id="PTHR30270">
    <property type="entry name" value="THIAMINE-MONOPHOSPHATE KINASE"/>
    <property type="match status" value="1"/>
</dbReference>
<feature type="binding site" evidence="2">
    <location>
        <position position="210"/>
    </location>
    <ligand>
        <name>Mg(2+)</name>
        <dbReference type="ChEBI" id="CHEBI:18420"/>
        <label>3</label>
    </ligand>
</feature>
<evidence type="ECO:0000259" key="3">
    <source>
        <dbReference type="Pfam" id="PF00586"/>
    </source>
</evidence>
<evidence type="ECO:0000259" key="4">
    <source>
        <dbReference type="Pfam" id="PF02769"/>
    </source>
</evidence>
<dbReference type="GO" id="GO:0009030">
    <property type="term" value="F:thiamine-phosphate kinase activity"/>
    <property type="evidence" value="ECO:0007669"/>
    <property type="project" value="UniProtKB-UniRule"/>
</dbReference>
<feature type="binding site" evidence="2">
    <location>
        <position position="26"/>
    </location>
    <ligand>
        <name>Mg(2+)</name>
        <dbReference type="ChEBI" id="CHEBI:18420"/>
        <label>4</label>
    </ligand>
</feature>
<dbReference type="UniPathway" id="UPA00060">
    <property type="reaction ID" value="UER00142"/>
</dbReference>
<evidence type="ECO:0000256" key="2">
    <source>
        <dbReference type="HAMAP-Rule" id="MF_02128"/>
    </source>
</evidence>
<reference evidence="5 6" key="1">
    <citation type="submission" date="2019-01" db="EMBL/GenBank/DDBJ databases">
        <authorList>
            <person name="Chen W.-M."/>
        </authorList>
    </citation>
    <scope>NUCLEOTIDE SEQUENCE [LARGE SCALE GENOMIC DNA]</scope>
    <source>
        <strain evidence="5 6">TLA-22</strain>
    </source>
</reference>
<feature type="binding site" evidence="2">
    <location>
        <position position="70"/>
    </location>
    <ligand>
        <name>Mg(2+)</name>
        <dbReference type="ChEBI" id="CHEBI:18420"/>
        <label>3</label>
    </ligand>
</feature>
<comment type="similarity">
    <text evidence="2">Belongs to the thiamine-monophosphate kinase family.</text>
</comment>
<keyword evidence="2" id="KW-0067">ATP-binding</keyword>
<comment type="function">
    <text evidence="2">Catalyzes the ATP-dependent phosphorylation of thiamine-monophosphate (TMP) to form thiamine-pyrophosphate (TPP), the active form of vitamin B1.</text>
</comment>
<comment type="miscellaneous">
    <text evidence="2">Reaction mechanism of ThiL seems to utilize a direct, inline transfer of the gamma-phosphate of ATP to TMP rather than a phosphorylated enzyme intermediate.</text>
</comment>
<dbReference type="EMBL" id="RZUL01000002">
    <property type="protein sequence ID" value="RVT42060.1"/>
    <property type="molecule type" value="Genomic_DNA"/>
</dbReference>
<dbReference type="PANTHER" id="PTHR30270:SF0">
    <property type="entry name" value="THIAMINE-MONOPHOSPHATE KINASE"/>
    <property type="match status" value="1"/>
</dbReference>
<dbReference type="GO" id="GO:0009229">
    <property type="term" value="P:thiamine diphosphate biosynthetic process"/>
    <property type="evidence" value="ECO:0007669"/>
    <property type="project" value="UniProtKB-UniRule"/>
</dbReference>
<dbReference type="InterPro" id="IPR036676">
    <property type="entry name" value="PurM-like_C_sf"/>
</dbReference>
<accession>A0A437J9J0</accession>
<dbReference type="Pfam" id="PF00586">
    <property type="entry name" value="AIRS"/>
    <property type="match status" value="1"/>
</dbReference>
<feature type="binding site" evidence="2">
    <location>
        <position position="42"/>
    </location>
    <ligand>
        <name>Mg(2+)</name>
        <dbReference type="ChEBI" id="CHEBI:18420"/>
        <label>1</label>
    </ligand>
</feature>
<dbReference type="CDD" id="cd02194">
    <property type="entry name" value="ThiL"/>
    <property type="match status" value="1"/>
</dbReference>
<dbReference type="InterPro" id="IPR010918">
    <property type="entry name" value="PurM-like_C_dom"/>
</dbReference>
<feature type="binding site" evidence="2">
    <location>
        <position position="26"/>
    </location>
    <ligand>
        <name>Mg(2+)</name>
        <dbReference type="ChEBI" id="CHEBI:18420"/>
        <label>3</label>
    </ligand>
</feature>
<feature type="binding site" evidence="2">
    <location>
        <position position="41"/>
    </location>
    <ligand>
        <name>Mg(2+)</name>
        <dbReference type="ChEBI" id="CHEBI:18420"/>
        <label>1</label>
    </ligand>
</feature>
<feature type="binding site" evidence="2">
    <location>
        <position position="42"/>
    </location>
    <ligand>
        <name>Mg(2+)</name>
        <dbReference type="ChEBI" id="CHEBI:18420"/>
        <label>2</label>
    </ligand>
</feature>
<feature type="binding site" evidence="2">
    <location>
        <position position="144"/>
    </location>
    <ligand>
        <name>ATP</name>
        <dbReference type="ChEBI" id="CHEBI:30616"/>
    </ligand>
</feature>
<gene>
    <name evidence="2 5" type="primary">thiL</name>
    <name evidence="5" type="ORF">ENE74_07445</name>
</gene>
<feature type="binding site" evidence="2">
    <location>
        <position position="49"/>
    </location>
    <ligand>
        <name>substrate</name>
    </ligand>
</feature>
<feature type="domain" description="PurM-like C-terminal" evidence="4">
    <location>
        <begin position="148"/>
        <end position="240"/>
    </location>
</feature>
<dbReference type="GO" id="GO:0000287">
    <property type="term" value="F:magnesium ion binding"/>
    <property type="evidence" value="ECO:0007669"/>
    <property type="project" value="UniProtKB-UniRule"/>
</dbReference>
<keyword evidence="2" id="KW-0479">Metal-binding</keyword>
<dbReference type="OrthoDB" id="9802811at2"/>
<comment type="caution">
    <text evidence="5">The sequence shown here is derived from an EMBL/GenBank/DDBJ whole genome shotgun (WGS) entry which is preliminary data.</text>
</comment>
<evidence type="ECO:0000313" key="5">
    <source>
        <dbReference type="EMBL" id="RVT42060.1"/>
    </source>
</evidence>
<protein>
    <recommendedName>
        <fullName evidence="2">Thiamine-monophosphate kinase</fullName>
        <shortName evidence="2">TMP kinase</shortName>
        <shortName evidence="2">Thiamine-phosphate kinase</shortName>
        <ecNumber evidence="2">2.7.4.16</ecNumber>
    </recommendedName>
</protein>
<feature type="binding site" evidence="2">
    <location>
        <begin position="115"/>
        <end position="116"/>
    </location>
    <ligand>
        <name>ATP</name>
        <dbReference type="ChEBI" id="CHEBI:30616"/>
    </ligand>
</feature>
<dbReference type="Pfam" id="PF02769">
    <property type="entry name" value="AIRS_C"/>
    <property type="match status" value="1"/>
</dbReference>
<sequence>MADEYEYIAALRTLATDPAARGLMDDAAVLPVGDIRLVLTSDTLVEGVHFLASDPADSIGWKLAAVNLSDLAAKGATPRACLMNYALSGNDDWDADFLRGLRAALDIYGMPLIGGDTVAMPKGAPRSFTLTAIGEAGSGPVPARSGARAGDILYVTGPVGDSGAGLALLTAGQKPNDNPTTNCLIDAYRRPQPRLAQGQALVPYVTAMMDISDGLLIDARRMGEASGVGIVIDHVPLSDAFIALHGPDARIAAATSGDDYELLFAAAPDVALPVPAIAVGRCEAGVGLRLILDGKPIPLPERLGYQHTAYSERLT</sequence>
<evidence type="ECO:0000313" key="6">
    <source>
        <dbReference type="Proteomes" id="UP000282977"/>
    </source>
</evidence>
<dbReference type="HAMAP" id="MF_02128">
    <property type="entry name" value="TMP_kinase"/>
    <property type="match status" value="1"/>
</dbReference>
<dbReference type="AlphaFoldDB" id="A0A437J9J0"/>
<dbReference type="PIRSF" id="PIRSF005303">
    <property type="entry name" value="Thiam_monoph_kin"/>
    <property type="match status" value="1"/>
</dbReference>
<comment type="caution">
    <text evidence="2">Lacks conserved residue(s) required for the propagation of feature annotation.</text>
</comment>
<dbReference type="Gene3D" id="3.30.1330.10">
    <property type="entry name" value="PurM-like, N-terminal domain"/>
    <property type="match status" value="1"/>
</dbReference>
<organism evidence="5 6">
    <name type="scientific">Sphingobium algorifonticola</name>
    <dbReference type="NCBI Taxonomy" id="2008318"/>
    <lineage>
        <taxon>Bacteria</taxon>
        <taxon>Pseudomonadati</taxon>
        <taxon>Pseudomonadota</taxon>
        <taxon>Alphaproteobacteria</taxon>
        <taxon>Sphingomonadales</taxon>
        <taxon>Sphingomonadaceae</taxon>
        <taxon>Sphingobium</taxon>
    </lineage>
</organism>
<feature type="binding site" evidence="2">
    <location>
        <position position="258"/>
    </location>
    <ligand>
        <name>substrate</name>
    </ligand>
</feature>
<dbReference type="Proteomes" id="UP000282977">
    <property type="component" value="Unassembled WGS sequence"/>
</dbReference>
<name>A0A437J9J0_9SPHN</name>
<comment type="pathway">
    <text evidence="2">Cofactor biosynthesis; thiamine diphosphate biosynthesis; thiamine diphosphate from thiamine phosphate: step 1/1.</text>
</comment>
<keyword evidence="2" id="KW-0460">Magnesium</keyword>
<dbReference type="NCBIfam" id="TIGR01379">
    <property type="entry name" value="thiL"/>
    <property type="match status" value="1"/>
</dbReference>
<dbReference type="InterPro" id="IPR016188">
    <property type="entry name" value="PurM-like_N"/>
</dbReference>
<dbReference type="SUPFAM" id="SSF56042">
    <property type="entry name" value="PurM C-terminal domain-like"/>
    <property type="match status" value="1"/>
</dbReference>
<dbReference type="GO" id="GO:0009228">
    <property type="term" value="P:thiamine biosynthetic process"/>
    <property type="evidence" value="ECO:0007669"/>
    <property type="project" value="UniProtKB-KW"/>
</dbReference>
<feature type="binding site" evidence="2">
    <location>
        <position position="40"/>
    </location>
    <ligand>
        <name>Mg(2+)</name>
        <dbReference type="ChEBI" id="CHEBI:18420"/>
        <label>4</label>
    </ligand>
</feature>
<feature type="binding site" evidence="2">
    <location>
        <position position="213"/>
    </location>
    <ligand>
        <name>Mg(2+)</name>
        <dbReference type="ChEBI" id="CHEBI:18420"/>
        <label>5</label>
    </ligand>
</feature>
<feature type="domain" description="PurM-like N-terminal" evidence="3">
    <location>
        <begin position="25"/>
        <end position="135"/>
    </location>
</feature>
<keyword evidence="2" id="KW-0547">Nucleotide-binding</keyword>
<dbReference type="Gene3D" id="3.90.650.10">
    <property type="entry name" value="PurM-like C-terminal domain"/>
    <property type="match status" value="1"/>
</dbReference>
<feature type="binding site" evidence="2">
    <location>
        <position position="212"/>
    </location>
    <ligand>
        <name>ATP</name>
        <dbReference type="ChEBI" id="CHEBI:30616"/>
    </ligand>
</feature>
<feature type="binding site" evidence="2">
    <location>
        <position position="116"/>
    </location>
    <ligand>
        <name>Mg(2+)</name>
        <dbReference type="ChEBI" id="CHEBI:18420"/>
        <label>1</label>
    </ligand>
</feature>
<proteinExistence type="inferred from homology"/>
<keyword evidence="1 2" id="KW-0784">Thiamine biosynthesis</keyword>
<keyword evidence="6" id="KW-1185">Reference proteome</keyword>
<dbReference type="SUPFAM" id="SSF55326">
    <property type="entry name" value="PurM N-terminal domain-like"/>
    <property type="match status" value="1"/>
</dbReference>
<dbReference type="EC" id="2.7.4.16" evidence="2"/>
<dbReference type="InterPro" id="IPR006283">
    <property type="entry name" value="ThiL-like"/>
</dbReference>
<feature type="binding site" evidence="2">
    <location>
        <position position="70"/>
    </location>
    <ligand>
        <name>Mg(2+)</name>
        <dbReference type="ChEBI" id="CHEBI:18420"/>
        <label>4</label>
    </ligand>
</feature>
<keyword evidence="2 5" id="KW-0418">Kinase</keyword>
<dbReference type="GO" id="GO:0005524">
    <property type="term" value="F:ATP binding"/>
    <property type="evidence" value="ECO:0007669"/>
    <property type="project" value="UniProtKB-UniRule"/>
</dbReference>